<dbReference type="PANTHER" id="PTHR42997:SF1">
    <property type="entry name" value="AP-4-A PHOSPHORYLASE"/>
    <property type="match status" value="1"/>
</dbReference>
<dbReference type="AlphaFoldDB" id="A0A382FV92"/>
<sequence>MEDCLFCHIEKSRLVMEEENFYIIRDAFPVTDLHTLIISKRHIQSFFELTDSEISSYTKILNKCRIDLLDQDSSISGFNVGFNDGVDAGQTIMHCHVHIIPRRSGDVINPRGGIRGVIPGKQNY</sequence>
<name>A0A382FV92_9ZZZZ</name>
<dbReference type="GO" id="GO:0003824">
    <property type="term" value="F:catalytic activity"/>
    <property type="evidence" value="ECO:0007669"/>
    <property type="project" value="InterPro"/>
</dbReference>
<dbReference type="Gene3D" id="3.30.428.10">
    <property type="entry name" value="HIT-like"/>
    <property type="match status" value="1"/>
</dbReference>
<dbReference type="SUPFAM" id="SSF54197">
    <property type="entry name" value="HIT-like"/>
    <property type="match status" value="1"/>
</dbReference>
<protein>
    <recommendedName>
        <fullName evidence="1">HIT domain-containing protein</fullName>
    </recommendedName>
</protein>
<organism evidence="2">
    <name type="scientific">marine metagenome</name>
    <dbReference type="NCBI Taxonomy" id="408172"/>
    <lineage>
        <taxon>unclassified sequences</taxon>
        <taxon>metagenomes</taxon>
        <taxon>ecological metagenomes</taxon>
    </lineage>
</organism>
<accession>A0A382FV92</accession>
<feature type="domain" description="HIT" evidence="1">
    <location>
        <begin position="2"/>
        <end position="109"/>
    </location>
</feature>
<dbReference type="InterPro" id="IPR036265">
    <property type="entry name" value="HIT-like_sf"/>
</dbReference>
<dbReference type="InterPro" id="IPR052908">
    <property type="entry name" value="AP-4-A_phosphorylase"/>
</dbReference>
<proteinExistence type="predicted"/>
<gene>
    <name evidence="2" type="ORF">METZ01_LOCUS219319</name>
</gene>
<dbReference type="Pfam" id="PF01230">
    <property type="entry name" value="HIT"/>
    <property type="match status" value="1"/>
</dbReference>
<dbReference type="PROSITE" id="PS51084">
    <property type="entry name" value="HIT_2"/>
    <property type="match status" value="1"/>
</dbReference>
<dbReference type="PANTHER" id="PTHR42997">
    <property type="entry name" value="HIT FAMILY HYDROLASE"/>
    <property type="match status" value="1"/>
</dbReference>
<evidence type="ECO:0000313" key="2">
    <source>
        <dbReference type="EMBL" id="SVB66465.1"/>
    </source>
</evidence>
<dbReference type="InterPro" id="IPR011146">
    <property type="entry name" value="HIT-like"/>
</dbReference>
<dbReference type="EMBL" id="UINC01051839">
    <property type="protein sequence ID" value="SVB66465.1"/>
    <property type="molecule type" value="Genomic_DNA"/>
</dbReference>
<reference evidence="2" key="1">
    <citation type="submission" date="2018-05" db="EMBL/GenBank/DDBJ databases">
        <authorList>
            <person name="Lanie J.A."/>
            <person name="Ng W.-L."/>
            <person name="Kazmierczak K.M."/>
            <person name="Andrzejewski T.M."/>
            <person name="Davidsen T.M."/>
            <person name="Wayne K.J."/>
            <person name="Tettelin H."/>
            <person name="Glass J.I."/>
            <person name="Rusch D."/>
            <person name="Podicherti R."/>
            <person name="Tsui H.-C.T."/>
            <person name="Winkler M.E."/>
        </authorList>
    </citation>
    <scope>NUCLEOTIDE SEQUENCE</scope>
</reference>
<evidence type="ECO:0000259" key="1">
    <source>
        <dbReference type="PROSITE" id="PS51084"/>
    </source>
</evidence>